<sequence>MSQNYFKFSLKFLGPQRLGTSRKHTDGVFKVVSSEFYLSTNTNPSTTRFPARKQVGENQLDTPVIDKILLLILESKLENRHIAKSSRVVSNLRASLRNSSDWMKDIFGGHENLVQYFNDLRNYLFGGNKEQLLFNTEIILLDEKDGELLYTDAHAVLLDEYEDQITIPPQVRKKLLKIVRLKLQLHDLENDSKMLAAGKIALLLKYNEMAESLSKEFLGKHGLLKKLKETISVEQTYSTRDKKDRDLAKIIAGQLKKYLDDVETFQEDYCTEDLIPNFSDVVKQIRRTYELSAEWMQFDQSESHSTILERHKTITEIDEVIENFLEKFSSQIHECRLTASILLK</sequence>
<protein>
    <submittedName>
        <fullName evidence="1">Uncharacterized protein</fullName>
    </submittedName>
</protein>
<organism evidence="1 2">
    <name type="scientific">Rubinisphaera italica</name>
    <dbReference type="NCBI Taxonomy" id="2527969"/>
    <lineage>
        <taxon>Bacteria</taxon>
        <taxon>Pseudomonadati</taxon>
        <taxon>Planctomycetota</taxon>
        <taxon>Planctomycetia</taxon>
        <taxon>Planctomycetales</taxon>
        <taxon>Planctomycetaceae</taxon>
        <taxon>Rubinisphaera</taxon>
    </lineage>
</organism>
<gene>
    <name evidence="1" type="ORF">Pan54_15710</name>
</gene>
<dbReference type="Proteomes" id="UP000316095">
    <property type="component" value="Unassembled WGS sequence"/>
</dbReference>
<reference evidence="1 2" key="1">
    <citation type="submission" date="2019-02" db="EMBL/GenBank/DDBJ databases">
        <title>Deep-cultivation of Planctomycetes and their phenomic and genomic characterization uncovers novel biology.</title>
        <authorList>
            <person name="Wiegand S."/>
            <person name="Jogler M."/>
            <person name="Boedeker C."/>
            <person name="Pinto D."/>
            <person name="Vollmers J."/>
            <person name="Rivas-Marin E."/>
            <person name="Kohn T."/>
            <person name="Peeters S.H."/>
            <person name="Heuer A."/>
            <person name="Rast P."/>
            <person name="Oberbeckmann S."/>
            <person name="Bunk B."/>
            <person name="Jeske O."/>
            <person name="Meyerdierks A."/>
            <person name="Storesund J.E."/>
            <person name="Kallscheuer N."/>
            <person name="Luecker S."/>
            <person name="Lage O.M."/>
            <person name="Pohl T."/>
            <person name="Merkel B.J."/>
            <person name="Hornburger P."/>
            <person name="Mueller R.-W."/>
            <person name="Bruemmer F."/>
            <person name="Labrenz M."/>
            <person name="Spormann A.M."/>
            <person name="Op Den Camp H."/>
            <person name="Overmann J."/>
            <person name="Amann R."/>
            <person name="Jetten M.S.M."/>
            <person name="Mascher T."/>
            <person name="Medema M.H."/>
            <person name="Devos D.P."/>
            <person name="Kaster A.-K."/>
            <person name="Ovreas L."/>
            <person name="Rohde M."/>
            <person name="Galperin M.Y."/>
            <person name="Jogler C."/>
        </authorList>
    </citation>
    <scope>NUCLEOTIDE SEQUENCE [LARGE SCALE GENOMIC DNA]</scope>
    <source>
        <strain evidence="1 2">Pan54</strain>
    </source>
</reference>
<proteinExistence type="predicted"/>
<dbReference type="AlphaFoldDB" id="A0A5C5XDI9"/>
<dbReference type="RefSeq" id="WP_146502909.1">
    <property type="nucleotide sequence ID" value="NZ_SJPG01000001.1"/>
</dbReference>
<name>A0A5C5XDI9_9PLAN</name>
<evidence type="ECO:0000313" key="2">
    <source>
        <dbReference type="Proteomes" id="UP000316095"/>
    </source>
</evidence>
<keyword evidence="2" id="KW-1185">Reference proteome</keyword>
<accession>A0A5C5XDI9</accession>
<evidence type="ECO:0000313" key="1">
    <source>
        <dbReference type="EMBL" id="TWT60844.1"/>
    </source>
</evidence>
<dbReference type="EMBL" id="SJPG01000001">
    <property type="protein sequence ID" value="TWT60844.1"/>
    <property type="molecule type" value="Genomic_DNA"/>
</dbReference>
<comment type="caution">
    <text evidence="1">The sequence shown here is derived from an EMBL/GenBank/DDBJ whole genome shotgun (WGS) entry which is preliminary data.</text>
</comment>